<protein>
    <submittedName>
        <fullName evidence="14">Tyramine receptor 2</fullName>
    </submittedName>
</protein>
<dbReference type="PROSITE" id="PS00237">
    <property type="entry name" value="G_PROTEIN_RECEP_F1_1"/>
    <property type="match status" value="1"/>
</dbReference>
<dbReference type="AlphaFoldDB" id="A0A1J0F4P1"/>
<feature type="transmembrane region" description="Helical" evidence="12">
    <location>
        <begin position="206"/>
        <end position="229"/>
    </location>
</feature>
<dbReference type="PANTHER" id="PTHR24248:SF199">
    <property type="entry name" value="IP13425P-RELATED"/>
    <property type="match status" value="1"/>
</dbReference>
<organism evidence="14">
    <name type="scientific">Platynereis dumerilii</name>
    <name type="common">Dumeril's clam worm</name>
    <dbReference type="NCBI Taxonomy" id="6359"/>
    <lineage>
        <taxon>Eukaryota</taxon>
        <taxon>Metazoa</taxon>
        <taxon>Spiralia</taxon>
        <taxon>Lophotrochozoa</taxon>
        <taxon>Annelida</taxon>
        <taxon>Polychaeta</taxon>
        <taxon>Errantia</taxon>
        <taxon>Phyllodocida</taxon>
        <taxon>Nereididae</taxon>
        <taxon>Platynereis</taxon>
    </lineage>
</organism>
<dbReference type="SMART" id="SM01381">
    <property type="entry name" value="7TM_GPCR_Srsx"/>
    <property type="match status" value="1"/>
</dbReference>
<evidence type="ECO:0000256" key="12">
    <source>
        <dbReference type="SAM" id="Phobius"/>
    </source>
</evidence>
<dbReference type="PRINTS" id="PR00237">
    <property type="entry name" value="GPCRRHODOPSN"/>
</dbReference>
<feature type="transmembrane region" description="Helical" evidence="12">
    <location>
        <begin position="47"/>
        <end position="73"/>
    </location>
</feature>
<feature type="compositionally biased region" description="Polar residues" evidence="11">
    <location>
        <begin position="344"/>
        <end position="353"/>
    </location>
</feature>
<evidence type="ECO:0000259" key="13">
    <source>
        <dbReference type="PROSITE" id="PS50262"/>
    </source>
</evidence>
<reference evidence="14" key="1">
    <citation type="journal article" date="2016" name="BMC Biol.">
        <title>Ancient coexistence of norepinephrine, tyramine, and octopamine signaling in bilaterians.</title>
        <authorList>
            <person name="Bauknecht P."/>
            <person name="Jekely G."/>
        </authorList>
    </citation>
    <scope>NUCLEOTIDE SEQUENCE</scope>
</reference>
<feature type="transmembrane region" description="Helical" evidence="12">
    <location>
        <begin position="85"/>
        <end position="110"/>
    </location>
</feature>
<feature type="transmembrane region" description="Helical" evidence="12">
    <location>
        <begin position="413"/>
        <end position="436"/>
    </location>
</feature>
<keyword evidence="5 10" id="KW-0297">G-protein coupled receptor</keyword>
<feature type="transmembrane region" description="Helical" evidence="12">
    <location>
        <begin position="122"/>
        <end position="143"/>
    </location>
</feature>
<sequence>MIWTSLSKPEVVNSMTLDDNATLFSWNISEGIATRLNESEEVPIERLVVVASILCIIDVCAALGNILVVLSVFTNKRLRTITNYYVVSLALADLMVATMVMPLSIVVQLTGRWYFGKIICEIWVSFDVMLCTASILNLCCISLDRYFAITKPLEYTTKRSKRLALAMIAVVWVAAVVITCPPIFGWREEGRWKDDMACNLTKDPGYVIYSSLGSFYVPLLVMVFVYMRIFKVASQREKRLKPFRRSFKTHCGVGRNGMITLENIRLTESKESEDDTPSTTDCYPPNATIATSRRGGHCVTIKRIDDGMIMNVSSTKRSHDIPLENSDDITDGPLCRRKKKRQTRSPQLSSTSLDHFCSGSREDRRRERTLMIREHKAAKTLAIVVGGFVVCWLPFFLMYIIEPFCESCVIDAHMAAFFTWLGYFNSLLNPAIYALYNRDFRHSFWVLTFGRECRKAEISV</sequence>
<dbReference type="PRINTS" id="PR00664">
    <property type="entry name" value="OCTOPAMINER"/>
</dbReference>
<keyword evidence="8 10" id="KW-0675">Receptor</keyword>
<dbReference type="CDD" id="cd15061">
    <property type="entry name" value="7tmA_tyramine_R-like"/>
    <property type="match status" value="1"/>
</dbReference>
<evidence type="ECO:0000256" key="9">
    <source>
        <dbReference type="ARBA" id="ARBA00023224"/>
    </source>
</evidence>
<evidence type="ECO:0000256" key="11">
    <source>
        <dbReference type="SAM" id="MobiDB-lite"/>
    </source>
</evidence>
<dbReference type="PROSITE" id="PS50262">
    <property type="entry name" value="G_PROTEIN_RECEP_F1_2"/>
    <property type="match status" value="1"/>
</dbReference>
<keyword evidence="7" id="KW-1015">Disulfide bond</keyword>
<dbReference type="InterPro" id="IPR017452">
    <property type="entry name" value="GPCR_Rhodpsn_7TM"/>
</dbReference>
<feature type="transmembrane region" description="Helical" evidence="12">
    <location>
        <begin position="381"/>
        <end position="401"/>
    </location>
</feature>
<keyword evidence="4 12" id="KW-1133">Transmembrane helix</keyword>
<evidence type="ECO:0000256" key="6">
    <source>
        <dbReference type="ARBA" id="ARBA00023136"/>
    </source>
</evidence>
<dbReference type="GO" id="GO:0004989">
    <property type="term" value="F:octopamine receptor activity"/>
    <property type="evidence" value="ECO:0007669"/>
    <property type="project" value="InterPro"/>
</dbReference>
<evidence type="ECO:0000256" key="3">
    <source>
        <dbReference type="ARBA" id="ARBA00022692"/>
    </source>
</evidence>
<dbReference type="EMBL" id="KU715093">
    <property type="protein sequence ID" value="APC23184.1"/>
    <property type="molecule type" value="mRNA"/>
</dbReference>
<comment type="subcellular location">
    <subcellularLocation>
        <location evidence="1">Cell membrane</location>
        <topology evidence="1">Multi-pass membrane protein</topology>
    </subcellularLocation>
</comment>
<dbReference type="PANTHER" id="PTHR24248">
    <property type="entry name" value="ADRENERGIC RECEPTOR-RELATED G-PROTEIN COUPLED RECEPTOR"/>
    <property type="match status" value="1"/>
</dbReference>
<feature type="region of interest" description="Disordered" evidence="11">
    <location>
        <begin position="316"/>
        <end position="360"/>
    </location>
</feature>
<evidence type="ECO:0000256" key="5">
    <source>
        <dbReference type="ARBA" id="ARBA00023040"/>
    </source>
</evidence>
<dbReference type="GO" id="GO:0004993">
    <property type="term" value="F:G protein-coupled serotonin receptor activity"/>
    <property type="evidence" value="ECO:0007669"/>
    <property type="project" value="UniProtKB-ARBA"/>
</dbReference>
<dbReference type="InterPro" id="IPR002002">
    <property type="entry name" value="Octopmn_rcpt"/>
</dbReference>
<dbReference type="Pfam" id="PF00001">
    <property type="entry name" value="7tm_1"/>
    <property type="match status" value="1"/>
</dbReference>
<keyword evidence="6 12" id="KW-0472">Membrane</keyword>
<accession>A0A1J0F4P1</accession>
<evidence type="ECO:0000256" key="7">
    <source>
        <dbReference type="ARBA" id="ARBA00023157"/>
    </source>
</evidence>
<evidence type="ECO:0000256" key="8">
    <source>
        <dbReference type="ARBA" id="ARBA00023170"/>
    </source>
</evidence>
<proteinExistence type="evidence at transcript level"/>
<dbReference type="GO" id="GO:0043410">
    <property type="term" value="P:positive regulation of MAPK cascade"/>
    <property type="evidence" value="ECO:0007669"/>
    <property type="project" value="TreeGrafter"/>
</dbReference>
<dbReference type="GO" id="GO:0005886">
    <property type="term" value="C:plasma membrane"/>
    <property type="evidence" value="ECO:0007669"/>
    <property type="project" value="UniProtKB-SubCell"/>
</dbReference>
<evidence type="ECO:0000313" key="14">
    <source>
        <dbReference type="EMBL" id="APC23184.1"/>
    </source>
</evidence>
<dbReference type="InterPro" id="IPR000276">
    <property type="entry name" value="GPCR_Rhodpsn"/>
</dbReference>
<reference evidence="14" key="2">
    <citation type="submission" date="2016-02" db="EMBL/GenBank/DDBJ databases">
        <authorList>
            <person name="Wen L."/>
            <person name="He K."/>
            <person name="Yang H."/>
        </authorList>
    </citation>
    <scope>NUCLEOTIDE SEQUENCE</scope>
</reference>
<dbReference type="SUPFAM" id="SSF81321">
    <property type="entry name" value="Family A G protein-coupled receptor-like"/>
    <property type="match status" value="1"/>
</dbReference>
<evidence type="ECO:0000256" key="10">
    <source>
        <dbReference type="RuleBase" id="RU000688"/>
    </source>
</evidence>
<keyword evidence="3 10" id="KW-0812">Transmembrane</keyword>
<name>A0A1J0F4P1_PLADU</name>
<feature type="domain" description="G-protein coupled receptors family 1 profile" evidence="13">
    <location>
        <begin position="64"/>
        <end position="433"/>
    </location>
</feature>
<comment type="similarity">
    <text evidence="10">Belongs to the G-protein coupled receptor 1 family.</text>
</comment>
<keyword evidence="2" id="KW-1003">Cell membrane</keyword>
<dbReference type="Gene3D" id="1.20.1070.10">
    <property type="entry name" value="Rhodopsin 7-helix transmembrane proteins"/>
    <property type="match status" value="2"/>
</dbReference>
<evidence type="ECO:0000256" key="4">
    <source>
        <dbReference type="ARBA" id="ARBA00022989"/>
    </source>
</evidence>
<feature type="region of interest" description="Disordered" evidence="11">
    <location>
        <begin position="268"/>
        <end position="287"/>
    </location>
</feature>
<evidence type="ECO:0000256" key="2">
    <source>
        <dbReference type="ARBA" id="ARBA00022475"/>
    </source>
</evidence>
<dbReference type="FunFam" id="1.20.1070.10:FF:000523">
    <property type="entry name" value="5-hydroxytryptamine receptor 2B"/>
    <property type="match status" value="1"/>
</dbReference>
<keyword evidence="9 10" id="KW-0807">Transducer</keyword>
<evidence type="ECO:0000256" key="1">
    <source>
        <dbReference type="ARBA" id="ARBA00004651"/>
    </source>
</evidence>
<feature type="transmembrane region" description="Helical" evidence="12">
    <location>
        <begin position="163"/>
        <end position="186"/>
    </location>
</feature>
<dbReference type="GO" id="GO:0071880">
    <property type="term" value="P:adenylate cyclase-activating adrenergic receptor signaling pathway"/>
    <property type="evidence" value="ECO:0007669"/>
    <property type="project" value="TreeGrafter"/>
</dbReference>